<dbReference type="Proteomes" id="UP000461768">
    <property type="component" value="Unassembled WGS sequence"/>
</dbReference>
<evidence type="ECO:0000256" key="1">
    <source>
        <dbReference type="SAM" id="Phobius"/>
    </source>
</evidence>
<proteinExistence type="predicted"/>
<reference evidence="2 3" key="1">
    <citation type="submission" date="2019-09" db="EMBL/GenBank/DDBJ databases">
        <authorList>
            <person name="Valk L.C."/>
        </authorList>
    </citation>
    <scope>NUCLEOTIDE SEQUENCE [LARGE SCALE GENOMIC DNA]</scope>
    <source>
        <strain evidence="2">GalUA</strain>
    </source>
</reference>
<keyword evidence="1" id="KW-0472">Membrane</keyword>
<accession>A0A7V7QP39</accession>
<dbReference type="AlphaFoldDB" id="A0A7V7QP39"/>
<keyword evidence="3" id="KW-1185">Reference proteome</keyword>
<reference evidence="2 3" key="2">
    <citation type="submission" date="2020-02" db="EMBL/GenBank/DDBJ databases">
        <title>Candidatus Galacturonibacter soehngenii shows hetero-acetogenic catabolism of galacturonic acid but lacks a canonical carbon monoxide dehydrogenase/acetyl-CoA synthase complex.</title>
        <authorList>
            <person name="Diender M."/>
            <person name="Stouten G.R."/>
            <person name="Petersen J.F."/>
            <person name="Nielsen P.H."/>
            <person name="Dueholm M.S."/>
            <person name="Pronk J.T."/>
            <person name="Van Loosdrecht M.C.M."/>
        </authorList>
    </citation>
    <scope>NUCLEOTIDE SEQUENCE [LARGE SCALE GENOMIC DNA]</scope>
    <source>
        <strain evidence="2">GalUA</strain>
    </source>
</reference>
<keyword evidence="1" id="KW-0812">Transmembrane</keyword>
<feature type="transmembrane region" description="Helical" evidence="1">
    <location>
        <begin position="62"/>
        <end position="86"/>
    </location>
</feature>
<feature type="transmembrane region" description="Helical" evidence="1">
    <location>
        <begin position="193"/>
        <end position="212"/>
    </location>
</feature>
<feature type="transmembrane region" description="Helical" evidence="1">
    <location>
        <begin position="119"/>
        <end position="140"/>
    </location>
</feature>
<sequence length="262" mass="29622">MNLKRKYDIMIFLSALKMEFYKVIRRSSTKLLLIYVALPLFYGISNIKGSQAVTIEGSFSALAFGSACWGMLGMTGLANILFIILISNHFGKEKEDGQLKFILLEIANRKKVLWAKVTAVFSLIFFSYILLYIASIIVYYTCMAGSVHGSIFIDGMDDIILSFSTDFLYLIQLIMIASIEILICMYYKSSVSLLLGVIISMIFIVLQYVPIIKFADPIYIAELFNSSKISTLGIVIYGSIYLCFAYILILLAMKKFKRSEIK</sequence>
<dbReference type="EMBL" id="WAGX01000003">
    <property type="protein sequence ID" value="KAB1440473.1"/>
    <property type="molecule type" value="Genomic_DNA"/>
</dbReference>
<gene>
    <name evidence="2" type="ORF">F7O84_01160</name>
</gene>
<dbReference type="RefSeq" id="WP_151140950.1">
    <property type="nucleotide sequence ID" value="NZ_WAGX01000003.1"/>
</dbReference>
<evidence type="ECO:0000313" key="3">
    <source>
        <dbReference type="Proteomes" id="UP000461768"/>
    </source>
</evidence>
<feature type="transmembrane region" description="Helical" evidence="1">
    <location>
        <begin position="232"/>
        <end position="253"/>
    </location>
</feature>
<comment type="caution">
    <text evidence="2">The sequence shown here is derived from an EMBL/GenBank/DDBJ whole genome shotgun (WGS) entry which is preliminary data.</text>
</comment>
<keyword evidence="1" id="KW-1133">Transmembrane helix</keyword>
<evidence type="ECO:0000313" key="2">
    <source>
        <dbReference type="EMBL" id="KAB1440473.1"/>
    </source>
</evidence>
<name>A0A7V7QP39_9FIRM</name>
<organism evidence="2 3">
    <name type="scientific">Candidatus Galacturonatibacter soehngenii</name>
    <dbReference type="NCBI Taxonomy" id="2307010"/>
    <lineage>
        <taxon>Bacteria</taxon>
        <taxon>Bacillati</taxon>
        <taxon>Bacillota</taxon>
        <taxon>Clostridia</taxon>
        <taxon>Lachnospirales</taxon>
        <taxon>Lachnospiraceae</taxon>
        <taxon>Candidatus Galacturonatibacter</taxon>
    </lineage>
</organism>
<protein>
    <submittedName>
        <fullName evidence="2">Uncharacterized protein</fullName>
    </submittedName>
</protein>
<feature type="transmembrane region" description="Helical" evidence="1">
    <location>
        <begin position="167"/>
        <end position="186"/>
    </location>
</feature>